<comment type="caution">
    <text evidence="6">The sequence shown here is derived from an EMBL/GenBank/DDBJ whole genome shotgun (WGS) entry which is preliminary data.</text>
</comment>
<feature type="repeat" description="PPR" evidence="3">
    <location>
        <begin position="815"/>
        <end position="845"/>
    </location>
</feature>
<dbReference type="Gene3D" id="1.25.40.10">
    <property type="entry name" value="Tetratricopeptide repeat domain"/>
    <property type="match status" value="5"/>
</dbReference>
<keyword evidence="2" id="KW-0863">Zinc-finger</keyword>
<evidence type="ECO:0000256" key="4">
    <source>
        <dbReference type="SAM" id="MobiDB-lite"/>
    </source>
</evidence>
<evidence type="ECO:0000256" key="2">
    <source>
        <dbReference type="PROSITE-ProRule" id="PRU00047"/>
    </source>
</evidence>
<feature type="repeat" description="PPR" evidence="3">
    <location>
        <begin position="1003"/>
        <end position="1037"/>
    </location>
</feature>
<dbReference type="PROSITE" id="PS51375">
    <property type="entry name" value="PPR"/>
    <property type="match status" value="11"/>
</dbReference>
<dbReference type="InterPro" id="IPR002885">
    <property type="entry name" value="PPR_rpt"/>
</dbReference>
<evidence type="ECO:0000256" key="3">
    <source>
        <dbReference type="PROSITE-ProRule" id="PRU00708"/>
    </source>
</evidence>
<dbReference type="PANTHER" id="PTHR47942">
    <property type="entry name" value="TETRATRICOPEPTIDE REPEAT (TPR)-LIKE SUPERFAMILY PROTEIN-RELATED"/>
    <property type="match status" value="1"/>
</dbReference>
<feature type="region of interest" description="Disordered" evidence="4">
    <location>
        <begin position="216"/>
        <end position="251"/>
    </location>
</feature>
<dbReference type="Pfam" id="PF22936">
    <property type="entry name" value="Pol_BBD"/>
    <property type="match status" value="1"/>
</dbReference>
<dbReference type="InterPro" id="IPR054722">
    <property type="entry name" value="PolX-like_BBD"/>
</dbReference>
<dbReference type="InterPro" id="IPR001878">
    <property type="entry name" value="Znf_CCHC"/>
</dbReference>
<keyword evidence="2" id="KW-0479">Metal-binding</keyword>
<dbReference type="Pfam" id="PF14223">
    <property type="entry name" value="Retrotran_gag_2"/>
    <property type="match status" value="1"/>
</dbReference>
<feature type="region of interest" description="Disordered" evidence="4">
    <location>
        <begin position="479"/>
        <end position="549"/>
    </location>
</feature>
<feature type="repeat" description="PPR" evidence="3">
    <location>
        <begin position="709"/>
        <end position="743"/>
    </location>
</feature>
<gene>
    <name evidence="6" type="ORF">C2S53_010991</name>
</gene>
<feature type="repeat" description="PPR" evidence="3">
    <location>
        <begin position="780"/>
        <end position="814"/>
    </location>
</feature>
<feature type="repeat" description="PPR" evidence="3">
    <location>
        <begin position="745"/>
        <end position="779"/>
    </location>
</feature>
<feature type="compositionally biased region" description="Basic and acidic residues" evidence="4">
    <location>
        <begin position="217"/>
        <end position="229"/>
    </location>
</feature>
<dbReference type="Pfam" id="PF12854">
    <property type="entry name" value="PPR_1"/>
    <property type="match status" value="1"/>
</dbReference>
<feature type="repeat" description="PPR" evidence="3">
    <location>
        <begin position="1038"/>
        <end position="1072"/>
    </location>
</feature>
<sequence>MAELHVVGGMKQLNNHNYTTWETCMESYLQGQDLWEVVGGKETTPPEEAEALRKWKIKAGKAMYALKCIVSENLLEHIRAATTPKEAWDNLATLFSKKNEFKLQLLENELLSLRQGDMPVRDYFNKVRTLCREISELDSSSKISEAKMRRIIIHGLKPEFRAIMTSIQGWSEQPSLVNLENLLADQEALTGQMEEVSFKRDNEALFSHNKKKGFSHLKNEYKGKEENSSKARGIQPNRQKKGPPSKGNKKGNCYVCGKPNHYARDCWHRMNAAEGNIATSNKKENCSSEEEWVVEASTAIVEKAEPRPIEELALAVVPVGKINYEKDWIVDSGCSNHMTGDKEKLQDTKEYRGGQIVVTADNSKLPIAHIGKTLITPRFSPSQVQLQDVYHVPGMKKNLLSVAQMTDTGKYLLFGPKDVKVYQNLKVIGWRCCDPTTNKCYTSRHVVFDEASSWNTQQELEFQGSKEIKDRLEEELVKLPEAQEGDKEIGGAEEPNVGGDSPEIRRPSQIEEIQVPQEEDEESPSPPQLRRTTRQRKPNPSGRMPEEDDDGCVVWLKRWEFCVDFPEECGTSSVIIDGWKDSPEECGTSSSILDDEKGRPLLVYENGDELLMFMVNLNDQLMVYSSAAEELKLLPLFSYPGRSLVFQLISTSMTVRSLLSQSLHSLQFRCTYECVHHEYCNQLLLPSESSGLWVFYLGLLLQALCYEPNVVTFTTLLKGLCLDDKVIEAEQLFSKLLALNLCEPDEVTINTLINGLCKGGYTSRACDLLELLETTSCKPNANAYNALIDGLCKDERVEDALRLLHNMIDNGILPDVGTYSSMIHGLCGVGRCKDVKCLFNEMGNMKKAEDVMEVMIRQNISPDVATYNSLIDGYCSQRQMDKAKEIFHSVVDQGLEPDIITYNSLIKGYCTNGKVDEAWCLFLEVPYKGLQHTAYTYNTMIHGLFREGRFAEGWDLFNHMEDQQIHPDLVTYNILLDGLLMDHHIDKSFSFLRRMEDRGFHPNIITYGTLVKGLCANGRVDAARQIINRLPSKCLHPDVRMYTMVLVSLYQQELVIEAKGLLREMEENGCSPCSVTYNFIIRGLLKRNKLYWAMQFLKEMIISGFVADSSTVSMLLDKAQKQKKDEILVRMIRLVVPENVCSQLHFLI</sequence>
<keyword evidence="7" id="KW-1185">Reference proteome</keyword>
<feature type="repeat" description="PPR" evidence="3">
    <location>
        <begin position="933"/>
        <end position="967"/>
    </location>
</feature>
<feature type="repeat" description="PPR" evidence="3">
    <location>
        <begin position="898"/>
        <end position="932"/>
    </location>
</feature>
<organism evidence="6 7">
    <name type="scientific">Perilla frutescens var. hirtella</name>
    <name type="common">Perilla citriodora</name>
    <name type="synonym">Perilla setoyensis</name>
    <dbReference type="NCBI Taxonomy" id="608512"/>
    <lineage>
        <taxon>Eukaryota</taxon>
        <taxon>Viridiplantae</taxon>
        <taxon>Streptophyta</taxon>
        <taxon>Embryophyta</taxon>
        <taxon>Tracheophyta</taxon>
        <taxon>Spermatophyta</taxon>
        <taxon>Magnoliopsida</taxon>
        <taxon>eudicotyledons</taxon>
        <taxon>Gunneridae</taxon>
        <taxon>Pentapetalae</taxon>
        <taxon>asterids</taxon>
        <taxon>lamiids</taxon>
        <taxon>Lamiales</taxon>
        <taxon>Lamiaceae</taxon>
        <taxon>Nepetoideae</taxon>
        <taxon>Elsholtzieae</taxon>
        <taxon>Perilla</taxon>
    </lineage>
</organism>
<dbReference type="SUPFAM" id="SSF81901">
    <property type="entry name" value="HCP-like"/>
    <property type="match status" value="1"/>
</dbReference>
<dbReference type="InterPro" id="IPR011990">
    <property type="entry name" value="TPR-like_helical_dom_sf"/>
</dbReference>
<name>A0AAD4P931_PERFH</name>
<evidence type="ECO:0000256" key="1">
    <source>
        <dbReference type="ARBA" id="ARBA00022737"/>
    </source>
</evidence>
<dbReference type="Pfam" id="PF01535">
    <property type="entry name" value="PPR"/>
    <property type="match status" value="1"/>
</dbReference>
<feature type="repeat" description="PPR" evidence="3">
    <location>
        <begin position="863"/>
        <end position="897"/>
    </location>
</feature>
<reference evidence="6 7" key="1">
    <citation type="journal article" date="2021" name="Nat. Commun.">
        <title>Incipient diploidization of the medicinal plant Perilla within 10,000 years.</title>
        <authorList>
            <person name="Zhang Y."/>
            <person name="Shen Q."/>
            <person name="Leng L."/>
            <person name="Zhang D."/>
            <person name="Chen S."/>
            <person name="Shi Y."/>
            <person name="Ning Z."/>
            <person name="Chen S."/>
        </authorList>
    </citation>
    <scope>NUCLEOTIDE SEQUENCE [LARGE SCALE GENOMIC DNA]</scope>
    <source>
        <strain evidence="7">cv. PC099</strain>
    </source>
</reference>
<dbReference type="EMBL" id="SDAM02000091">
    <property type="protein sequence ID" value="KAH6831338.1"/>
    <property type="molecule type" value="Genomic_DNA"/>
</dbReference>
<evidence type="ECO:0000259" key="5">
    <source>
        <dbReference type="PROSITE" id="PS50158"/>
    </source>
</evidence>
<dbReference type="AlphaFoldDB" id="A0AAD4P931"/>
<dbReference type="PANTHER" id="PTHR47942:SF16">
    <property type="entry name" value="PENTATRICOPEPTIDE REPEAT DOMAIN CONTAINING PROTEIN-RELATED"/>
    <property type="match status" value="1"/>
</dbReference>
<dbReference type="SUPFAM" id="SSF57756">
    <property type="entry name" value="Retrovirus zinc finger-like domains"/>
    <property type="match status" value="1"/>
</dbReference>
<dbReference type="InterPro" id="IPR051222">
    <property type="entry name" value="PPR/CCM1_RNA-binding"/>
</dbReference>
<feature type="compositionally biased region" description="Basic residues" evidence="4">
    <location>
        <begin position="238"/>
        <end position="249"/>
    </location>
</feature>
<protein>
    <recommendedName>
        <fullName evidence="5">CCHC-type domain-containing protein</fullName>
    </recommendedName>
</protein>
<evidence type="ECO:0000313" key="6">
    <source>
        <dbReference type="EMBL" id="KAH6831338.1"/>
    </source>
</evidence>
<dbReference type="PROSITE" id="PS50158">
    <property type="entry name" value="ZF_CCHC"/>
    <property type="match status" value="1"/>
</dbReference>
<dbReference type="Pfam" id="PF13041">
    <property type="entry name" value="PPR_2"/>
    <property type="match status" value="5"/>
</dbReference>
<dbReference type="SMART" id="SM00343">
    <property type="entry name" value="ZnF_C2HC"/>
    <property type="match status" value="1"/>
</dbReference>
<feature type="repeat" description="PPR" evidence="3">
    <location>
        <begin position="968"/>
        <end position="1002"/>
    </location>
</feature>
<keyword evidence="2" id="KW-0862">Zinc</keyword>
<keyword evidence="1" id="KW-0677">Repeat</keyword>
<dbReference type="InterPro" id="IPR057670">
    <property type="entry name" value="SH3_retrovirus"/>
</dbReference>
<evidence type="ECO:0000313" key="7">
    <source>
        <dbReference type="Proteomes" id="UP001190926"/>
    </source>
</evidence>
<accession>A0AAD4P931</accession>
<dbReference type="GO" id="GO:0008270">
    <property type="term" value="F:zinc ion binding"/>
    <property type="evidence" value="ECO:0007669"/>
    <property type="project" value="UniProtKB-KW"/>
</dbReference>
<feature type="repeat" description="PPR" evidence="3">
    <location>
        <begin position="1073"/>
        <end position="1107"/>
    </location>
</feature>
<proteinExistence type="predicted"/>
<feature type="domain" description="CCHC-type" evidence="5">
    <location>
        <begin position="253"/>
        <end position="266"/>
    </location>
</feature>
<dbReference type="Proteomes" id="UP001190926">
    <property type="component" value="Unassembled WGS sequence"/>
</dbReference>
<dbReference type="InterPro" id="IPR036875">
    <property type="entry name" value="Znf_CCHC_sf"/>
</dbReference>
<dbReference type="NCBIfam" id="TIGR00756">
    <property type="entry name" value="PPR"/>
    <property type="match status" value="9"/>
</dbReference>
<dbReference type="GO" id="GO:0003676">
    <property type="term" value="F:nucleic acid binding"/>
    <property type="evidence" value="ECO:0007669"/>
    <property type="project" value="InterPro"/>
</dbReference>
<dbReference type="Pfam" id="PF25597">
    <property type="entry name" value="SH3_retrovirus"/>
    <property type="match status" value="1"/>
</dbReference>